<dbReference type="PRINTS" id="PR01036">
    <property type="entry name" value="TCRTETB"/>
</dbReference>
<evidence type="ECO:0000256" key="8">
    <source>
        <dbReference type="SAM" id="Phobius"/>
    </source>
</evidence>
<dbReference type="SUPFAM" id="SSF103473">
    <property type="entry name" value="MFS general substrate transporter"/>
    <property type="match status" value="1"/>
</dbReference>
<evidence type="ECO:0000256" key="2">
    <source>
        <dbReference type="ARBA" id="ARBA00008537"/>
    </source>
</evidence>
<keyword evidence="3" id="KW-0813">Transport</keyword>
<keyword evidence="7 8" id="KW-0472">Membrane</keyword>
<feature type="transmembrane region" description="Helical" evidence="8">
    <location>
        <begin position="19"/>
        <end position="39"/>
    </location>
</feature>
<feature type="transmembrane region" description="Helical" evidence="8">
    <location>
        <begin position="237"/>
        <end position="254"/>
    </location>
</feature>
<dbReference type="InterPro" id="IPR004638">
    <property type="entry name" value="EmrB-like"/>
</dbReference>
<keyword evidence="4" id="KW-1003">Cell membrane</keyword>
<dbReference type="InterPro" id="IPR011701">
    <property type="entry name" value="MFS"/>
</dbReference>
<dbReference type="PANTHER" id="PTHR42718">
    <property type="entry name" value="MAJOR FACILITATOR SUPERFAMILY MULTIDRUG TRANSPORTER MFSC"/>
    <property type="match status" value="1"/>
</dbReference>
<dbReference type="PROSITE" id="PS50850">
    <property type="entry name" value="MFS"/>
    <property type="match status" value="1"/>
</dbReference>
<dbReference type="GO" id="GO:0022857">
    <property type="term" value="F:transmembrane transporter activity"/>
    <property type="evidence" value="ECO:0007669"/>
    <property type="project" value="InterPro"/>
</dbReference>
<feature type="transmembrane region" description="Helical" evidence="8">
    <location>
        <begin position="110"/>
        <end position="134"/>
    </location>
</feature>
<name>H8FV39_MAGML</name>
<reference evidence="10 11" key="1">
    <citation type="journal article" date="2012" name="J. Bacteriol.">
        <title>Draft Genome Sequence of the Purple Photosynthetic Bacterium Phaeospirillum molischianum DSM120, a Particularly Versatile Bacterium.</title>
        <authorList>
            <person name="Duquesne K."/>
            <person name="Prima V."/>
            <person name="Ji B."/>
            <person name="Rouy Z."/>
            <person name="Medigue C."/>
            <person name="Talla E."/>
            <person name="Sturgis J.N."/>
        </authorList>
    </citation>
    <scope>NUCLEOTIDE SEQUENCE [LARGE SCALE GENOMIC DNA]</scope>
    <source>
        <strain evidence="11">DSM120</strain>
    </source>
</reference>
<protein>
    <submittedName>
        <fullName evidence="10">Drug resistance transporter, EmrB/QacA subfamily</fullName>
    </submittedName>
</protein>
<dbReference type="InterPro" id="IPR036259">
    <property type="entry name" value="MFS_trans_sf"/>
</dbReference>
<feature type="transmembrane region" description="Helical" evidence="8">
    <location>
        <begin position="176"/>
        <end position="197"/>
    </location>
</feature>
<dbReference type="Proteomes" id="UP000004169">
    <property type="component" value="Unassembled WGS sequence"/>
</dbReference>
<dbReference type="Pfam" id="PF07690">
    <property type="entry name" value="MFS_1"/>
    <property type="match status" value="1"/>
</dbReference>
<dbReference type="NCBIfam" id="TIGR00711">
    <property type="entry name" value="efflux_EmrB"/>
    <property type="match status" value="1"/>
</dbReference>
<feature type="transmembrane region" description="Helical" evidence="8">
    <location>
        <begin position="146"/>
        <end position="164"/>
    </location>
</feature>
<gene>
    <name evidence="10" type="ORF">PHAMO_340100</name>
</gene>
<evidence type="ECO:0000256" key="7">
    <source>
        <dbReference type="ARBA" id="ARBA00023136"/>
    </source>
</evidence>
<dbReference type="Gene3D" id="1.20.1720.10">
    <property type="entry name" value="Multidrug resistance protein D"/>
    <property type="match status" value="1"/>
</dbReference>
<accession>H8FV39</accession>
<feature type="transmembrane region" description="Helical" evidence="8">
    <location>
        <begin position="86"/>
        <end position="104"/>
    </location>
</feature>
<dbReference type="RefSeq" id="WP_002729875.1">
    <property type="nucleotide sequence ID" value="NZ_CAHP01000028.1"/>
</dbReference>
<comment type="caution">
    <text evidence="10">The sequence shown here is derived from an EMBL/GenBank/DDBJ whole genome shotgun (WGS) entry which is preliminary data.</text>
</comment>
<comment type="subcellular location">
    <subcellularLocation>
        <location evidence="1">Cell membrane</location>
        <topology evidence="1">Multi-pass membrane protein</topology>
    </subcellularLocation>
</comment>
<dbReference type="PANTHER" id="PTHR42718:SF9">
    <property type="entry name" value="MAJOR FACILITATOR SUPERFAMILY MULTIDRUG TRANSPORTER MFSC"/>
    <property type="match status" value="1"/>
</dbReference>
<organism evidence="10 11">
    <name type="scientific">Magnetospirillum molischianum DSM 120</name>
    <dbReference type="NCBI Taxonomy" id="1150626"/>
    <lineage>
        <taxon>Bacteria</taxon>
        <taxon>Pseudomonadati</taxon>
        <taxon>Pseudomonadota</taxon>
        <taxon>Alphaproteobacteria</taxon>
        <taxon>Rhodospirillales</taxon>
        <taxon>Rhodospirillaceae</taxon>
        <taxon>Magnetospirillum</taxon>
    </lineage>
</organism>
<feature type="transmembrane region" description="Helical" evidence="8">
    <location>
        <begin position="311"/>
        <end position="331"/>
    </location>
</feature>
<sequence>MTPVSAEDLAEHYGPRYKWYVTGTVMLGTSAMVLSATIVNVALPDIMGEFGMGQDKAQWLSTAFLAAMTATMLVTAWAIGRFGTRSTYIAALVVFSASSILGGLSPNGDVLILARTLQGAAAGLVQPLAMVVIFRAFPPSERGTAMGIYGVGVILAPALGPTLGGMLIDNYTWRDVFYLGPPFCFAGILLAPTFLATRPAGRPVAFDIVGFALLSVAIAALLTSMANGQRQGWDSPLVTGGFVVTALGTLGFIWHENRTQTPILSLGVYLNPRFAAASAVAFILGLGLYGSTYLVPLFVQTVQGYTPTESGLLLMPAGLALGVVFPLAGRLSDRLPPYVLILSGLALFGVSSALMSAADTSTDFWVFAGWVVVGRIGLGLILPSLNVGALRVLDPALVSQGAGAINFMRQLGGAVGVGALSVALERQTALHADAFNALQTGGPAATETLNRLAVLMARAGIPDSPLLSLHSLEAYRFLSSMIAAQASVMGFRDSFLLVGVIFFVALVPAWLMRPRRNG</sequence>
<comment type="similarity">
    <text evidence="2">Belongs to the major facilitator superfamily. EmrB family.</text>
</comment>
<dbReference type="AlphaFoldDB" id="H8FV39"/>
<evidence type="ECO:0000313" key="10">
    <source>
        <dbReference type="EMBL" id="CCG42227.1"/>
    </source>
</evidence>
<feature type="transmembrane region" description="Helical" evidence="8">
    <location>
        <begin position="495"/>
        <end position="512"/>
    </location>
</feature>
<dbReference type="STRING" id="1150626.PHAMO_340100"/>
<dbReference type="EMBL" id="CAHP01000028">
    <property type="protein sequence ID" value="CCG42227.1"/>
    <property type="molecule type" value="Genomic_DNA"/>
</dbReference>
<dbReference type="GO" id="GO:0005886">
    <property type="term" value="C:plasma membrane"/>
    <property type="evidence" value="ECO:0007669"/>
    <property type="project" value="UniProtKB-SubCell"/>
</dbReference>
<feature type="transmembrane region" description="Helical" evidence="8">
    <location>
        <begin position="59"/>
        <end position="79"/>
    </location>
</feature>
<dbReference type="eggNOG" id="COG2814">
    <property type="taxonomic scope" value="Bacteria"/>
</dbReference>
<keyword evidence="11" id="KW-1185">Reference proteome</keyword>
<feature type="transmembrane region" description="Helical" evidence="8">
    <location>
        <begin position="364"/>
        <end position="382"/>
    </location>
</feature>
<keyword evidence="6 8" id="KW-1133">Transmembrane helix</keyword>
<feature type="transmembrane region" description="Helical" evidence="8">
    <location>
        <begin position="338"/>
        <end position="358"/>
    </location>
</feature>
<feature type="transmembrane region" description="Helical" evidence="8">
    <location>
        <begin position="274"/>
        <end position="299"/>
    </location>
</feature>
<dbReference type="Gene3D" id="1.20.1250.20">
    <property type="entry name" value="MFS general substrate transporter like domains"/>
    <property type="match status" value="1"/>
</dbReference>
<evidence type="ECO:0000256" key="6">
    <source>
        <dbReference type="ARBA" id="ARBA00022989"/>
    </source>
</evidence>
<evidence type="ECO:0000256" key="3">
    <source>
        <dbReference type="ARBA" id="ARBA00022448"/>
    </source>
</evidence>
<evidence type="ECO:0000313" key="11">
    <source>
        <dbReference type="Proteomes" id="UP000004169"/>
    </source>
</evidence>
<dbReference type="OrthoDB" id="9812221at2"/>
<evidence type="ECO:0000256" key="5">
    <source>
        <dbReference type="ARBA" id="ARBA00022692"/>
    </source>
</evidence>
<feature type="transmembrane region" description="Helical" evidence="8">
    <location>
        <begin position="204"/>
        <end position="225"/>
    </location>
</feature>
<evidence type="ECO:0000259" key="9">
    <source>
        <dbReference type="PROSITE" id="PS50850"/>
    </source>
</evidence>
<dbReference type="InterPro" id="IPR020846">
    <property type="entry name" value="MFS_dom"/>
</dbReference>
<feature type="domain" description="Major facilitator superfamily (MFS) profile" evidence="9">
    <location>
        <begin position="21"/>
        <end position="517"/>
    </location>
</feature>
<keyword evidence="5 8" id="KW-0812">Transmembrane</keyword>
<proteinExistence type="inferred from homology"/>
<evidence type="ECO:0000256" key="1">
    <source>
        <dbReference type="ARBA" id="ARBA00004651"/>
    </source>
</evidence>
<evidence type="ECO:0000256" key="4">
    <source>
        <dbReference type="ARBA" id="ARBA00022475"/>
    </source>
</evidence>
<dbReference type="CDD" id="cd17503">
    <property type="entry name" value="MFS_LmrB_MDR_like"/>
    <property type="match status" value="1"/>
</dbReference>